<evidence type="ECO:0000313" key="1">
    <source>
        <dbReference type="EMBL" id="MCM2561683.1"/>
    </source>
</evidence>
<accession>A0ACC5ZTK8</accession>
<sequence>MPEFEIFLRLGLALAIGLLLGLERGWHGRTEDEGDRIAGIRTFALTGMLGGVSGWLADLIAPSFPAFALLALGGLLALSYWLRLREDDDLGLTTEIALMLTFALGAASVIGEMAPVAAVAVVAAILLSMKPTLHHWVGQIERFELESLFKLALISVVILPLLPDQGYGPGEVLNPYELWWAVVIVAALSFVGYLAIRIAGARFGILATGLFGGLASSTSTTLALARLVRGDGSLSQIAAAGIVIAGSVTFLRIVALVAVFEPALVAPLVWPMVTMAATGLAGAGLTQVFAGGERALHDEIPEIGNPLALKTALGFGAVLAVVLIAVHYLREWLGSEGVFAAAAFSGITDVDALTISVSRLIDQDLPLVDGAVAIFIAASVNTIVKAGISLFAGNGGLGLRVGVIYLATIAAGALSLWLVG</sequence>
<dbReference type="EMBL" id="JAMQGO010000002">
    <property type="protein sequence ID" value="MCM2561683.1"/>
    <property type="molecule type" value="Genomic_DNA"/>
</dbReference>
<proteinExistence type="predicted"/>
<reference evidence="1" key="1">
    <citation type="submission" date="2022-06" db="EMBL/GenBank/DDBJ databases">
        <title>Lutimaribacter sp. EGI FJ00013, a novel bacterium isolated from a salt lake sediment enrichment.</title>
        <authorList>
            <person name="Gao L."/>
            <person name="Fang B.-Z."/>
            <person name="Li W.-J."/>
        </authorList>
    </citation>
    <scope>NUCLEOTIDE SEQUENCE</scope>
    <source>
        <strain evidence="1">EGI FJ00013</strain>
    </source>
</reference>
<name>A0ACC5ZTK8_9RHOB</name>
<dbReference type="Proteomes" id="UP001203036">
    <property type="component" value="Unassembled WGS sequence"/>
</dbReference>
<comment type="caution">
    <text evidence="1">The sequence shown here is derived from an EMBL/GenBank/DDBJ whole genome shotgun (WGS) entry which is preliminary data.</text>
</comment>
<keyword evidence="2" id="KW-1185">Reference proteome</keyword>
<evidence type="ECO:0000313" key="2">
    <source>
        <dbReference type="Proteomes" id="UP001203036"/>
    </source>
</evidence>
<protein>
    <submittedName>
        <fullName evidence="1">MgtC/SapB family protein</fullName>
    </submittedName>
</protein>
<organism evidence="1 2">
    <name type="scientific">Lutimaribacter degradans</name>
    <dbReference type="NCBI Taxonomy" id="2945989"/>
    <lineage>
        <taxon>Bacteria</taxon>
        <taxon>Pseudomonadati</taxon>
        <taxon>Pseudomonadota</taxon>
        <taxon>Alphaproteobacteria</taxon>
        <taxon>Rhodobacterales</taxon>
        <taxon>Roseobacteraceae</taxon>
        <taxon>Lutimaribacter</taxon>
    </lineage>
</organism>
<gene>
    <name evidence="1" type="ORF">M8744_05950</name>
</gene>